<dbReference type="EMBL" id="JBHRZH010000041">
    <property type="protein sequence ID" value="MFC3765586.1"/>
    <property type="molecule type" value="Genomic_DNA"/>
</dbReference>
<accession>A0ABV7YK85</accession>
<sequence length="167" mass="18661">MDDVFDFGIDGYRPNWLTGYDALDDAHGERLRALAGRRLTRTWVMWNLDDDEWLSDWPVLLDFEGELLEVNHQKFDELSITWSTIAPTEPPRWPGGFRHAFRDDVPPNYVALVGQTVTSAGFTVWHGAADDMANGTVMVHVGLTTGEVTIYNALDENGLHIGPSTGS</sequence>
<comment type="caution">
    <text evidence="1">The sequence shown here is derived from an EMBL/GenBank/DDBJ whole genome shotgun (WGS) entry which is preliminary data.</text>
</comment>
<name>A0ABV7YK85_9ACTN</name>
<dbReference type="Proteomes" id="UP001595699">
    <property type="component" value="Unassembled WGS sequence"/>
</dbReference>
<organism evidence="1 2">
    <name type="scientific">Tenggerimyces flavus</name>
    <dbReference type="NCBI Taxonomy" id="1708749"/>
    <lineage>
        <taxon>Bacteria</taxon>
        <taxon>Bacillati</taxon>
        <taxon>Actinomycetota</taxon>
        <taxon>Actinomycetes</taxon>
        <taxon>Propionibacteriales</taxon>
        <taxon>Nocardioidaceae</taxon>
        <taxon>Tenggerimyces</taxon>
    </lineage>
</organism>
<keyword evidence="2" id="KW-1185">Reference proteome</keyword>
<reference evidence="2" key="1">
    <citation type="journal article" date="2019" name="Int. J. Syst. Evol. Microbiol.">
        <title>The Global Catalogue of Microorganisms (GCM) 10K type strain sequencing project: providing services to taxonomists for standard genome sequencing and annotation.</title>
        <authorList>
            <consortium name="The Broad Institute Genomics Platform"/>
            <consortium name="The Broad Institute Genome Sequencing Center for Infectious Disease"/>
            <person name="Wu L."/>
            <person name="Ma J."/>
        </authorList>
    </citation>
    <scope>NUCLEOTIDE SEQUENCE [LARGE SCALE GENOMIC DNA]</scope>
    <source>
        <strain evidence="2">CGMCC 4.7241</strain>
    </source>
</reference>
<dbReference type="RefSeq" id="WP_205116578.1">
    <property type="nucleotide sequence ID" value="NZ_JAFBCM010000001.1"/>
</dbReference>
<protein>
    <recommendedName>
        <fullName evidence="3">DUF4185 domain-containing protein</fullName>
    </recommendedName>
</protein>
<evidence type="ECO:0000313" key="1">
    <source>
        <dbReference type="EMBL" id="MFC3765586.1"/>
    </source>
</evidence>
<evidence type="ECO:0008006" key="3">
    <source>
        <dbReference type="Google" id="ProtNLM"/>
    </source>
</evidence>
<evidence type="ECO:0000313" key="2">
    <source>
        <dbReference type="Proteomes" id="UP001595699"/>
    </source>
</evidence>
<proteinExistence type="predicted"/>
<gene>
    <name evidence="1" type="ORF">ACFOUW_32460</name>
</gene>